<dbReference type="SUPFAM" id="SSF54236">
    <property type="entry name" value="Ubiquitin-like"/>
    <property type="match status" value="1"/>
</dbReference>
<dbReference type="InterPro" id="IPR029071">
    <property type="entry name" value="Ubiquitin-like_domsf"/>
</dbReference>
<dbReference type="GO" id="GO:0048312">
    <property type="term" value="P:intracellular distribution of mitochondria"/>
    <property type="evidence" value="ECO:0007669"/>
    <property type="project" value="TreeGrafter"/>
</dbReference>
<dbReference type="Pfam" id="PF15044">
    <property type="entry name" value="CLU_N"/>
    <property type="match status" value="1"/>
</dbReference>
<accession>A0A6S7K9U1</accession>
<gene>
    <name evidence="1" type="ORF">PACLA_8A001373</name>
</gene>
<dbReference type="InterPro" id="IPR000626">
    <property type="entry name" value="Ubiquitin-like_dom"/>
</dbReference>
<protein>
    <submittedName>
        <fullName evidence="1">Clustered mitochondria homolog</fullName>
    </submittedName>
</protein>
<dbReference type="EMBL" id="CACRXK020026466">
    <property type="protein sequence ID" value="CAB4040211.1"/>
    <property type="molecule type" value="Genomic_DNA"/>
</dbReference>
<reference evidence="1" key="1">
    <citation type="submission" date="2020-04" db="EMBL/GenBank/DDBJ databases">
        <authorList>
            <person name="Alioto T."/>
            <person name="Alioto T."/>
            <person name="Gomez Garrido J."/>
        </authorList>
    </citation>
    <scope>NUCLEOTIDE SEQUENCE</scope>
    <source>
        <strain evidence="1">A484AB</strain>
    </source>
</reference>
<comment type="caution">
    <text evidence="1">The sequence shown here is derived from an EMBL/GenBank/DDBJ whole genome shotgun (WGS) entry which is preliminary data.</text>
</comment>
<name>A0A6S7K9U1_PARCT</name>
<evidence type="ECO:0000313" key="2">
    <source>
        <dbReference type="Proteomes" id="UP001152795"/>
    </source>
</evidence>
<proteinExistence type="predicted"/>
<dbReference type="AlphaFoldDB" id="A0A6S7K9U1"/>
<keyword evidence="2" id="KW-1185">Reference proteome</keyword>
<dbReference type="SUPFAM" id="SSF103107">
    <property type="entry name" value="Hypothetical protein c14orf129, hspc210"/>
    <property type="match status" value="1"/>
</dbReference>
<feature type="non-terminal residue" evidence="1">
    <location>
        <position position="1"/>
    </location>
</feature>
<dbReference type="GO" id="GO:0003729">
    <property type="term" value="F:mRNA binding"/>
    <property type="evidence" value="ECO:0007669"/>
    <property type="project" value="TreeGrafter"/>
</dbReference>
<organism evidence="1 2">
    <name type="scientific">Paramuricea clavata</name>
    <name type="common">Red gorgonian</name>
    <name type="synonym">Violescent sea-whip</name>
    <dbReference type="NCBI Taxonomy" id="317549"/>
    <lineage>
        <taxon>Eukaryota</taxon>
        <taxon>Metazoa</taxon>
        <taxon>Cnidaria</taxon>
        <taxon>Anthozoa</taxon>
        <taxon>Octocorallia</taxon>
        <taxon>Malacalcyonacea</taxon>
        <taxon>Plexauridae</taxon>
        <taxon>Paramuricea</taxon>
    </lineage>
</organism>
<dbReference type="InterPro" id="IPR023231">
    <property type="entry name" value="GSKIP_dom_sf"/>
</dbReference>
<dbReference type="PANTHER" id="PTHR12601">
    <property type="entry name" value="EUKARYOTIC TRANSLATION INITIATION FACTOR 3 SUBUNIT EIF-3"/>
    <property type="match status" value="1"/>
</dbReference>
<dbReference type="PROSITE" id="PS50053">
    <property type="entry name" value="UBIQUITIN_2"/>
    <property type="match status" value="1"/>
</dbReference>
<dbReference type="InterPro" id="IPR027523">
    <property type="entry name" value="CLU_prot"/>
</dbReference>
<dbReference type="Proteomes" id="UP001152795">
    <property type="component" value="Unassembled WGS sequence"/>
</dbReference>
<dbReference type="PANTHER" id="PTHR12601:SF6">
    <property type="entry name" value="CLUSTERED MITOCHONDRIA PROTEIN HOMOLOG"/>
    <property type="match status" value="1"/>
</dbReference>
<dbReference type="InterPro" id="IPR028275">
    <property type="entry name" value="CLU_N"/>
</dbReference>
<dbReference type="GO" id="GO:0005737">
    <property type="term" value="C:cytoplasm"/>
    <property type="evidence" value="ECO:0007669"/>
    <property type="project" value="TreeGrafter"/>
</dbReference>
<evidence type="ECO:0000313" key="1">
    <source>
        <dbReference type="EMBL" id="CAB4040211.1"/>
    </source>
</evidence>
<dbReference type="OrthoDB" id="1414216at2759"/>
<sequence>EKDVEQKKQDEKTEQEIPPLYFMNLKLVVPGCNETVTVQISSHETIQDIRQVVLDRQESCFRTCVSLHFDGKRLDDFAELHTIEGLKDDSVVKIVEESYSVREARIHVRRLRDLLSTSFENNAHNAADNLSLSFSVAVSGVEVEEEVIKTKRDTNNTVPTEECTPPDHVFPSEEQPLSIGALFPKSVAPKVPICVKEISLSSWNPPPGHRKLAGDLLYIDVITLEDDHVNVTSCPSGFFINR</sequence>